<proteinExistence type="predicted"/>
<organism evidence="2 3">
    <name type="scientific">Planobispora siamensis</name>
    <dbReference type="NCBI Taxonomy" id="936338"/>
    <lineage>
        <taxon>Bacteria</taxon>
        <taxon>Bacillati</taxon>
        <taxon>Actinomycetota</taxon>
        <taxon>Actinomycetes</taxon>
        <taxon>Streptosporangiales</taxon>
        <taxon>Streptosporangiaceae</taxon>
        <taxon>Planobispora</taxon>
    </lineage>
</organism>
<evidence type="ECO:0000256" key="1">
    <source>
        <dbReference type="SAM" id="MobiDB-lite"/>
    </source>
</evidence>
<protein>
    <submittedName>
        <fullName evidence="2">Uncharacterized protein</fullName>
    </submittedName>
</protein>
<keyword evidence="3" id="KW-1185">Reference proteome</keyword>
<gene>
    <name evidence="2" type="ORF">Psi01_59580</name>
</gene>
<evidence type="ECO:0000313" key="3">
    <source>
        <dbReference type="Proteomes" id="UP000619788"/>
    </source>
</evidence>
<comment type="caution">
    <text evidence="2">The sequence shown here is derived from an EMBL/GenBank/DDBJ whole genome shotgun (WGS) entry which is preliminary data.</text>
</comment>
<evidence type="ECO:0000313" key="2">
    <source>
        <dbReference type="EMBL" id="GIH95328.1"/>
    </source>
</evidence>
<dbReference type="Proteomes" id="UP000619788">
    <property type="component" value="Unassembled WGS sequence"/>
</dbReference>
<name>A0A8J3WMT9_9ACTN</name>
<feature type="region of interest" description="Disordered" evidence="1">
    <location>
        <begin position="1"/>
        <end position="31"/>
    </location>
</feature>
<reference evidence="2 3" key="1">
    <citation type="submission" date="2021-01" db="EMBL/GenBank/DDBJ databases">
        <title>Whole genome shotgun sequence of Planobispora siamensis NBRC 107568.</title>
        <authorList>
            <person name="Komaki H."/>
            <person name="Tamura T."/>
        </authorList>
    </citation>
    <scope>NUCLEOTIDE SEQUENCE [LARGE SCALE GENOMIC DNA]</scope>
    <source>
        <strain evidence="2 3">NBRC 107568</strain>
    </source>
</reference>
<dbReference type="RefSeq" id="WP_204067424.1">
    <property type="nucleotide sequence ID" value="NZ_BOOJ01000052.1"/>
</dbReference>
<sequence length="73" mass="7982">MTHPRPRRSSMVGRTYLDPGDRLSGPRTPPEPVTVVVGWGPGGGPRNVAVRRSDGRLQVVPFSRRLRLPPDAS</sequence>
<accession>A0A8J3WMT9</accession>
<dbReference type="EMBL" id="BOOJ01000052">
    <property type="protein sequence ID" value="GIH95328.1"/>
    <property type="molecule type" value="Genomic_DNA"/>
</dbReference>
<dbReference type="AlphaFoldDB" id="A0A8J3WMT9"/>